<comment type="caution">
    <text evidence="4">The sequence shown here is derived from an EMBL/GenBank/DDBJ whole genome shotgun (WGS) entry which is preliminary data.</text>
</comment>
<reference evidence="4 5" key="1">
    <citation type="submission" date="2021-03" db="EMBL/GenBank/DDBJ databases">
        <authorList>
            <person name="So Y."/>
        </authorList>
    </citation>
    <scope>NUCLEOTIDE SEQUENCE [LARGE SCALE GENOMIC DNA]</scope>
    <source>
        <strain evidence="4 5">PWR1</strain>
    </source>
</reference>
<comment type="similarity">
    <text evidence="1">Belongs to the MlaA family.</text>
</comment>
<evidence type="ECO:0000256" key="1">
    <source>
        <dbReference type="ARBA" id="ARBA00010634"/>
    </source>
</evidence>
<protein>
    <submittedName>
        <fullName evidence="4">VacJ family lipoprotein</fullName>
    </submittedName>
</protein>
<dbReference type="InterPro" id="IPR007428">
    <property type="entry name" value="MlaA"/>
</dbReference>
<dbReference type="PANTHER" id="PTHR30035">
    <property type="entry name" value="LIPOPROTEIN VACJ-RELATED"/>
    <property type="match status" value="1"/>
</dbReference>
<gene>
    <name evidence="4" type="ORF">J5Y09_23945</name>
</gene>
<evidence type="ECO:0000256" key="3">
    <source>
        <dbReference type="SAM" id="SignalP"/>
    </source>
</evidence>
<keyword evidence="4" id="KW-0449">Lipoprotein</keyword>
<name>A0ABS4B0A6_9PROT</name>
<dbReference type="Proteomes" id="UP000680815">
    <property type="component" value="Unassembled WGS sequence"/>
</dbReference>
<feature type="chain" id="PRO_5046503224" evidence="3">
    <location>
        <begin position="25"/>
        <end position="230"/>
    </location>
</feature>
<sequence length="230" mass="24402">MRARNLLPLLAGTAMLLAAPPARANGDPLESVNRRVHSFNQVVRGWVLDPAASAWMATTTPGFRAGVANALGNLGEPVSAAASLAAGEFRLAANAVVRFGVNTTVGLGGVRDRAADWGYQRRPFALADTLCSWGVPAGPFLVLPVLGPSTLRDAGATFATHAALSNTFGSEAVFSWRAGDLFVGYAPFAEEVRRIDAEALDSYAVHRSAYLQRRAFACPTDRMEEVAEDE</sequence>
<keyword evidence="2 3" id="KW-0732">Signal</keyword>
<evidence type="ECO:0000256" key="2">
    <source>
        <dbReference type="ARBA" id="ARBA00022729"/>
    </source>
</evidence>
<keyword evidence="5" id="KW-1185">Reference proteome</keyword>
<dbReference type="RefSeq" id="WP_209354374.1">
    <property type="nucleotide sequence ID" value="NZ_JAGIYZ010000049.1"/>
</dbReference>
<proteinExistence type="inferred from homology"/>
<evidence type="ECO:0000313" key="4">
    <source>
        <dbReference type="EMBL" id="MBP0467002.1"/>
    </source>
</evidence>
<accession>A0ABS4B0A6</accession>
<dbReference type="PRINTS" id="PR01805">
    <property type="entry name" value="VACJLIPOPROT"/>
</dbReference>
<dbReference type="PANTHER" id="PTHR30035:SF3">
    <property type="entry name" value="INTERMEMBRANE PHOSPHOLIPID TRANSPORT SYSTEM LIPOPROTEIN MLAA"/>
    <property type="match status" value="1"/>
</dbReference>
<dbReference type="EMBL" id="JAGIYZ010000049">
    <property type="protein sequence ID" value="MBP0467002.1"/>
    <property type="molecule type" value="Genomic_DNA"/>
</dbReference>
<organism evidence="4 5">
    <name type="scientific">Roseomonas nitratireducens</name>
    <dbReference type="NCBI Taxonomy" id="2820810"/>
    <lineage>
        <taxon>Bacteria</taxon>
        <taxon>Pseudomonadati</taxon>
        <taxon>Pseudomonadota</taxon>
        <taxon>Alphaproteobacteria</taxon>
        <taxon>Acetobacterales</taxon>
        <taxon>Roseomonadaceae</taxon>
        <taxon>Roseomonas</taxon>
    </lineage>
</organism>
<feature type="signal peptide" evidence="3">
    <location>
        <begin position="1"/>
        <end position="24"/>
    </location>
</feature>
<dbReference type="Pfam" id="PF04333">
    <property type="entry name" value="MlaA"/>
    <property type="match status" value="1"/>
</dbReference>
<evidence type="ECO:0000313" key="5">
    <source>
        <dbReference type="Proteomes" id="UP000680815"/>
    </source>
</evidence>